<feature type="signal peptide" evidence="3">
    <location>
        <begin position="1"/>
        <end position="18"/>
    </location>
</feature>
<reference evidence="5 6" key="1">
    <citation type="submission" date="2024-01" db="EMBL/GenBank/DDBJ databases">
        <authorList>
            <person name="Alioto T."/>
            <person name="Alioto T."/>
            <person name="Gomez Garrido J."/>
        </authorList>
    </citation>
    <scope>NUCLEOTIDE SEQUENCE [LARGE SCALE GENOMIC DNA]</scope>
</reference>
<dbReference type="InterPro" id="IPR013783">
    <property type="entry name" value="Ig-like_fold"/>
</dbReference>
<dbReference type="InterPro" id="IPR013106">
    <property type="entry name" value="Ig_V-set"/>
</dbReference>
<name>A0AAV1QJL5_SCOSC</name>
<keyword evidence="1 3" id="KW-0732">Signal</keyword>
<keyword evidence="6" id="KW-1185">Reference proteome</keyword>
<feature type="chain" id="PRO_5043561662" evidence="3">
    <location>
        <begin position="19"/>
        <end position="263"/>
    </location>
</feature>
<dbReference type="SMART" id="SM00406">
    <property type="entry name" value="IGv"/>
    <property type="match status" value="2"/>
</dbReference>
<evidence type="ECO:0000259" key="4">
    <source>
        <dbReference type="PROSITE" id="PS50835"/>
    </source>
</evidence>
<dbReference type="GO" id="GO:0002376">
    <property type="term" value="P:immune system process"/>
    <property type="evidence" value="ECO:0007669"/>
    <property type="project" value="UniProtKB-KW"/>
</dbReference>
<organism evidence="5 6">
    <name type="scientific">Scomber scombrus</name>
    <name type="common">Atlantic mackerel</name>
    <name type="synonym">Scomber vernalis</name>
    <dbReference type="NCBI Taxonomy" id="13677"/>
    <lineage>
        <taxon>Eukaryota</taxon>
        <taxon>Metazoa</taxon>
        <taxon>Chordata</taxon>
        <taxon>Craniata</taxon>
        <taxon>Vertebrata</taxon>
        <taxon>Euteleostomi</taxon>
        <taxon>Actinopterygii</taxon>
        <taxon>Neopterygii</taxon>
        <taxon>Teleostei</taxon>
        <taxon>Neoteleostei</taxon>
        <taxon>Acanthomorphata</taxon>
        <taxon>Pelagiaria</taxon>
        <taxon>Scombriformes</taxon>
        <taxon>Scombridae</taxon>
        <taxon>Scomber</taxon>
    </lineage>
</organism>
<dbReference type="SUPFAM" id="SSF48726">
    <property type="entry name" value="Immunoglobulin"/>
    <property type="match status" value="2"/>
</dbReference>
<protein>
    <submittedName>
        <fullName evidence="5">Uncharacterized protein LOC124855307</fullName>
    </submittedName>
</protein>
<dbReference type="Gene3D" id="2.60.40.10">
    <property type="entry name" value="Immunoglobulins"/>
    <property type="match status" value="2"/>
</dbReference>
<evidence type="ECO:0000256" key="2">
    <source>
        <dbReference type="ARBA" id="ARBA00022859"/>
    </source>
</evidence>
<dbReference type="InterPro" id="IPR007110">
    <property type="entry name" value="Ig-like_dom"/>
</dbReference>
<dbReference type="PANTHER" id="PTHR23268">
    <property type="entry name" value="T-CELL RECEPTOR BETA CHAIN"/>
    <property type="match status" value="1"/>
</dbReference>
<dbReference type="EMBL" id="CAWUFR010001205">
    <property type="protein sequence ID" value="CAK6983134.1"/>
    <property type="molecule type" value="Genomic_DNA"/>
</dbReference>
<dbReference type="GO" id="GO:0007166">
    <property type="term" value="P:cell surface receptor signaling pathway"/>
    <property type="evidence" value="ECO:0007669"/>
    <property type="project" value="TreeGrafter"/>
</dbReference>
<feature type="domain" description="Ig-like" evidence="4">
    <location>
        <begin position="148"/>
        <end position="250"/>
    </location>
</feature>
<dbReference type="Proteomes" id="UP001314229">
    <property type="component" value="Unassembled WGS sequence"/>
</dbReference>
<accession>A0AAV1QJL5</accession>
<sequence>MISVLIIFTVSLLCTAGGQHINQTWRLMVEMGHSAEMDCNHSLGGTYFHMYWFQQLPGESMKHIVYTVPFSKQHGFGNFSQEKFSATKPDFETGSFTVKNVQPEDNDCPVTCVQSVSQSGDKEEDIMITNINSVTLLLLSLSCCSLNAQVLQLPSSILESPHNSATITCNHSISSYYVILWYQQSTSDSGLKLIGYISYTNPTVEDPFKQHFNVTGDGSTKSQLHVVKLRESEDSSMYYCAASRHSDTVTFWPLQKPSIIYLH</sequence>
<dbReference type="Pfam" id="PF07686">
    <property type="entry name" value="V-set"/>
    <property type="match status" value="2"/>
</dbReference>
<keyword evidence="2" id="KW-0391">Immunity</keyword>
<gene>
    <name evidence="5" type="ORF">FSCOSCO3_A016898</name>
</gene>
<proteinExistence type="predicted"/>
<dbReference type="CDD" id="cd00099">
    <property type="entry name" value="IgV"/>
    <property type="match status" value="1"/>
</dbReference>
<evidence type="ECO:0000313" key="6">
    <source>
        <dbReference type="Proteomes" id="UP001314229"/>
    </source>
</evidence>
<evidence type="ECO:0000256" key="3">
    <source>
        <dbReference type="SAM" id="SignalP"/>
    </source>
</evidence>
<dbReference type="PROSITE" id="PS50835">
    <property type="entry name" value="IG_LIKE"/>
    <property type="match status" value="1"/>
</dbReference>
<evidence type="ECO:0000313" key="5">
    <source>
        <dbReference type="EMBL" id="CAK6983134.1"/>
    </source>
</evidence>
<comment type="caution">
    <text evidence="5">The sequence shown here is derived from an EMBL/GenBank/DDBJ whole genome shotgun (WGS) entry which is preliminary data.</text>
</comment>
<evidence type="ECO:0000256" key="1">
    <source>
        <dbReference type="ARBA" id="ARBA00022729"/>
    </source>
</evidence>
<dbReference type="AlphaFoldDB" id="A0AAV1QJL5"/>
<dbReference type="InterPro" id="IPR036179">
    <property type="entry name" value="Ig-like_dom_sf"/>
</dbReference>
<dbReference type="InterPro" id="IPR050413">
    <property type="entry name" value="TCR_beta_variable"/>
</dbReference>
<dbReference type="GO" id="GO:0005886">
    <property type="term" value="C:plasma membrane"/>
    <property type="evidence" value="ECO:0007669"/>
    <property type="project" value="TreeGrafter"/>
</dbReference>